<dbReference type="GO" id="GO:0040029">
    <property type="term" value="P:epigenetic regulation of gene expression"/>
    <property type="evidence" value="ECO:0007669"/>
    <property type="project" value="TreeGrafter"/>
</dbReference>
<dbReference type="AlphaFoldDB" id="A0A7C5ESH3"/>
<organism evidence="9">
    <name type="scientific">Desulfobacca acetoxidans</name>
    <dbReference type="NCBI Taxonomy" id="60893"/>
    <lineage>
        <taxon>Bacteria</taxon>
        <taxon>Pseudomonadati</taxon>
        <taxon>Thermodesulfobacteriota</taxon>
        <taxon>Desulfobaccia</taxon>
        <taxon>Desulfobaccales</taxon>
        <taxon>Desulfobaccaceae</taxon>
        <taxon>Desulfobacca</taxon>
    </lineage>
</organism>
<keyword evidence="7" id="KW-0804">Transcription</keyword>
<dbReference type="InterPro" id="IPR037138">
    <property type="entry name" value="His_deacetylse_dom_sf"/>
</dbReference>
<evidence type="ECO:0000313" key="9">
    <source>
        <dbReference type="EMBL" id="HGZ12703.1"/>
    </source>
</evidence>
<dbReference type="PANTHER" id="PTHR10625">
    <property type="entry name" value="HISTONE DEACETYLASE HDAC1-RELATED"/>
    <property type="match status" value="1"/>
</dbReference>
<comment type="caution">
    <text evidence="9">The sequence shown here is derived from an EMBL/GenBank/DDBJ whole genome shotgun (WGS) entry which is preliminary data.</text>
</comment>
<accession>A0A7C5ESH3</accession>
<dbReference type="PRINTS" id="PR01270">
    <property type="entry name" value="HDASUPER"/>
</dbReference>
<dbReference type="PANTHER" id="PTHR10625:SF5">
    <property type="entry name" value="HISTONE DEACETYLASE"/>
    <property type="match status" value="1"/>
</dbReference>
<dbReference type="Gene3D" id="3.40.800.20">
    <property type="entry name" value="Histone deacetylase domain"/>
    <property type="match status" value="1"/>
</dbReference>
<keyword evidence="5" id="KW-0156">Chromatin regulator</keyword>
<dbReference type="InterPro" id="IPR023696">
    <property type="entry name" value="Ureohydrolase_dom_sf"/>
</dbReference>
<evidence type="ECO:0000256" key="7">
    <source>
        <dbReference type="ARBA" id="ARBA00023163"/>
    </source>
</evidence>
<dbReference type="EMBL" id="DTKJ01000074">
    <property type="protein sequence ID" value="HGZ12703.1"/>
    <property type="molecule type" value="Genomic_DNA"/>
</dbReference>
<name>A0A7C5ESH3_9BACT</name>
<dbReference type="InterPro" id="IPR000286">
    <property type="entry name" value="HDACs"/>
</dbReference>
<protein>
    <recommendedName>
        <fullName evidence="2">histone deacetylase</fullName>
        <ecNumber evidence="2">3.5.1.98</ecNumber>
    </recommendedName>
</protein>
<gene>
    <name evidence="9" type="ORF">ENW48_10900</name>
</gene>
<dbReference type="InterPro" id="IPR023801">
    <property type="entry name" value="His_deacetylse_dom"/>
</dbReference>
<evidence type="ECO:0000256" key="4">
    <source>
        <dbReference type="ARBA" id="ARBA00022801"/>
    </source>
</evidence>
<dbReference type="Pfam" id="PF00850">
    <property type="entry name" value="Hist_deacetyl"/>
    <property type="match status" value="1"/>
</dbReference>
<evidence type="ECO:0000256" key="5">
    <source>
        <dbReference type="ARBA" id="ARBA00022853"/>
    </source>
</evidence>
<dbReference type="EC" id="3.5.1.98" evidence="2"/>
<evidence type="ECO:0000256" key="1">
    <source>
        <dbReference type="ARBA" id="ARBA00007738"/>
    </source>
</evidence>
<evidence type="ECO:0000256" key="2">
    <source>
        <dbReference type="ARBA" id="ARBA00012111"/>
    </source>
</evidence>
<keyword evidence="4" id="KW-0378">Hydrolase</keyword>
<proteinExistence type="inferred from homology"/>
<evidence type="ECO:0000256" key="3">
    <source>
        <dbReference type="ARBA" id="ARBA00022491"/>
    </source>
</evidence>
<evidence type="ECO:0000259" key="8">
    <source>
        <dbReference type="Pfam" id="PF00850"/>
    </source>
</evidence>
<feature type="domain" description="Histone deacetylase" evidence="8">
    <location>
        <begin position="71"/>
        <end position="262"/>
    </location>
</feature>
<dbReference type="SUPFAM" id="SSF52768">
    <property type="entry name" value="Arginase/deacetylase"/>
    <property type="match status" value="1"/>
</dbReference>
<reference evidence="9" key="1">
    <citation type="journal article" date="2020" name="mSystems">
        <title>Genome- and Community-Level Interaction Insights into Carbon Utilization and Element Cycling Functions of Hydrothermarchaeota in Hydrothermal Sediment.</title>
        <authorList>
            <person name="Zhou Z."/>
            <person name="Liu Y."/>
            <person name="Xu W."/>
            <person name="Pan J."/>
            <person name="Luo Z.H."/>
            <person name="Li M."/>
        </authorList>
    </citation>
    <scope>NUCLEOTIDE SEQUENCE [LARGE SCALE GENOMIC DNA]</scope>
    <source>
        <strain evidence="9">SpSt-853</strain>
    </source>
</reference>
<keyword evidence="6" id="KW-0805">Transcription regulation</keyword>
<dbReference type="GO" id="GO:0141221">
    <property type="term" value="F:histone deacetylase activity, hydrolytic mechanism"/>
    <property type="evidence" value="ECO:0007669"/>
    <property type="project" value="UniProtKB-EC"/>
</dbReference>
<keyword evidence="3" id="KW-0678">Repressor</keyword>
<sequence length="282" mass="31711">MKQVGIYYHPSFSRKSYMTIGNRLRDFPEALDELLKLPNVRLFECPRASEELILKVHAPDMPRLVARDPLCSTAYESVGGVVAAMEALARGEMDRAFCFIGAGGHHAGFRQFWGACCFNDVVIALTHVREISSWRRFAIYDTDAHHGDGTRQLVQKDHEVLHVCFCGADYTSPDGTKVDVDVYRLGWKNGVNKLYVDKVRQELPRISAFKPDLLIWYYGFDTHAEDYGSLGLTEEAFFEICDLMIFASQEAGVPLQVVLGGGSLPHLAFATIPEIIRRLATY</sequence>
<comment type="similarity">
    <text evidence="1">Belongs to the histone deacetylase family. HD type 2 subfamily.</text>
</comment>
<evidence type="ECO:0000256" key="6">
    <source>
        <dbReference type="ARBA" id="ARBA00023015"/>
    </source>
</evidence>